<feature type="compositionally biased region" description="Polar residues" evidence="2">
    <location>
        <begin position="1139"/>
        <end position="1161"/>
    </location>
</feature>
<name>A0AAD1W1G3_PELCU</name>
<dbReference type="CDD" id="cd21856">
    <property type="entry name" value="Plk4BD_Cep192"/>
    <property type="match status" value="1"/>
</dbReference>
<feature type="compositionally biased region" description="Basic and acidic residues" evidence="2">
    <location>
        <begin position="921"/>
        <end position="934"/>
    </location>
</feature>
<dbReference type="InterPro" id="IPR054086">
    <property type="entry name" value="Cep192-like_D2"/>
</dbReference>
<dbReference type="Pfam" id="PF25763">
    <property type="entry name" value="Aurora-A_bind_CEP192"/>
    <property type="match status" value="1"/>
</dbReference>
<evidence type="ECO:0000259" key="10">
    <source>
        <dbReference type="Pfam" id="PF22076"/>
    </source>
</evidence>
<evidence type="ECO:0000259" key="9">
    <source>
        <dbReference type="Pfam" id="PF22074"/>
    </source>
</evidence>
<dbReference type="InterPro" id="IPR057665">
    <property type="entry name" value="CEP192_PLK4_bind"/>
</dbReference>
<reference evidence="11" key="1">
    <citation type="submission" date="2022-03" db="EMBL/GenBank/DDBJ databases">
        <authorList>
            <person name="Alioto T."/>
            <person name="Alioto T."/>
            <person name="Gomez Garrido J."/>
        </authorList>
    </citation>
    <scope>NUCLEOTIDE SEQUENCE</scope>
</reference>
<feature type="coiled-coil region" evidence="1">
    <location>
        <begin position="769"/>
        <end position="796"/>
    </location>
</feature>
<dbReference type="GO" id="GO:0090222">
    <property type="term" value="P:centrosome-templated microtubule nucleation"/>
    <property type="evidence" value="ECO:0007669"/>
    <property type="project" value="InterPro"/>
</dbReference>
<feature type="compositionally biased region" description="Polar residues" evidence="2">
    <location>
        <begin position="969"/>
        <end position="994"/>
    </location>
</feature>
<feature type="domain" description="Cep192-like" evidence="9">
    <location>
        <begin position="1990"/>
        <end position="2167"/>
    </location>
</feature>
<evidence type="ECO:0000313" key="11">
    <source>
        <dbReference type="EMBL" id="CAH2284705.1"/>
    </source>
</evidence>
<feature type="domain" description="Cep192-like" evidence="4">
    <location>
        <begin position="1596"/>
        <end position="1746"/>
    </location>
</feature>
<dbReference type="Pfam" id="PF22073">
    <property type="entry name" value="Cep192_D4"/>
    <property type="match status" value="1"/>
</dbReference>
<feature type="region of interest" description="Disordered" evidence="2">
    <location>
        <begin position="132"/>
        <end position="162"/>
    </location>
</feature>
<feature type="domain" description="Cep192/Spd-2-like" evidence="8">
    <location>
        <begin position="1866"/>
        <end position="1984"/>
    </location>
</feature>
<dbReference type="EMBL" id="OW240915">
    <property type="protein sequence ID" value="CAH2284705.1"/>
    <property type="molecule type" value="Genomic_DNA"/>
</dbReference>
<feature type="region of interest" description="Disordered" evidence="2">
    <location>
        <begin position="921"/>
        <end position="944"/>
    </location>
</feature>
<dbReference type="InterPro" id="IPR054088">
    <property type="entry name" value="Cep192-like_D8"/>
</dbReference>
<keyword evidence="1" id="KW-0175">Coiled coil</keyword>
<feature type="coiled-coil region" evidence="1">
    <location>
        <begin position="612"/>
        <end position="639"/>
    </location>
</feature>
<feature type="compositionally biased region" description="Polar residues" evidence="2">
    <location>
        <begin position="366"/>
        <end position="388"/>
    </location>
</feature>
<keyword evidence="12" id="KW-1185">Reference proteome</keyword>
<dbReference type="Gene3D" id="2.60.40.10">
    <property type="entry name" value="Immunoglobulins"/>
    <property type="match status" value="3"/>
</dbReference>
<feature type="region of interest" description="Disordered" evidence="2">
    <location>
        <begin position="441"/>
        <end position="467"/>
    </location>
</feature>
<dbReference type="GO" id="GO:0000242">
    <property type="term" value="C:pericentriolar material"/>
    <property type="evidence" value="ECO:0007669"/>
    <property type="project" value="TreeGrafter"/>
</dbReference>
<dbReference type="Pfam" id="PF22060">
    <property type="entry name" value="Cep192_D1"/>
    <property type="match status" value="1"/>
</dbReference>
<dbReference type="InterPro" id="IPR057662">
    <property type="entry name" value="CEP192_Aurora-A_bind"/>
</dbReference>
<feature type="compositionally biased region" description="Polar residues" evidence="2">
    <location>
        <begin position="1237"/>
        <end position="1246"/>
    </location>
</feature>
<dbReference type="InterPro" id="IPR008962">
    <property type="entry name" value="PapD-like_sf"/>
</dbReference>
<feature type="compositionally biased region" description="Polar residues" evidence="2">
    <location>
        <begin position="1046"/>
        <end position="1068"/>
    </location>
</feature>
<feature type="domain" description="Cep192-like" evidence="5">
    <location>
        <begin position="2370"/>
        <end position="2492"/>
    </location>
</feature>
<evidence type="ECO:0008006" key="13">
    <source>
        <dbReference type="Google" id="ProtNLM"/>
    </source>
</evidence>
<dbReference type="GO" id="GO:0090307">
    <property type="term" value="P:mitotic spindle assembly"/>
    <property type="evidence" value="ECO:0007669"/>
    <property type="project" value="TreeGrafter"/>
</dbReference>
<evidence type="ECO:0000313" key="12">
    <source>
        <dbReference type="Proteomes" id="UP001295444"/>
    </source>
</evidence>
<proteinExistence type="predicted"/>
<dbReference type="Pfam" id="PF22074">
    <property type="entry name" value="Cep192_D5"/>
    <property type="match status" value="1"/>
</dbReference>
<evidence type="ECO:0000259" key="4">
    <source>
        <dbReference type="Pfam" id="PF22064"/>
    </source>
</evidence>
<dbReference type="Pfam" id="PF25765">
    <property type="entry name" value="PLK4_bind_CEP192"/>
    <property type="match status" value="1"/>
</dbReference>
<feature type="domain" description="Cep192-like" evidence="3">
    <location>
        <begin position="1472"/>
        <end position="1592"/>
    </location>
</feature>
<dbReference type="InterPro" id="IPR054087">
    <property type="entry name" value="Cep192-like_D7"/>
</dbReference>
<feature type="region of interest" description="Disordered" evidence="2">
    <location>
        <begin position="350"/>
        <end position="411"/>
    </location>
</feature>
<organism evidence="11 12">
    <name type="scientific">Pelobates cultripes</name>
    <name type="common">Western spadefoot toad</name>
    <dbReference type="NCBI Taxonomy" id="61616"/>
    <lineage>
        <taxon>Eukaryota</taxon>
        <taxon>Metazoa</taxon>
        <taxon>Chordata</taxon>
        <taxon>Craniata</taxon>
        <taxon>Vertebrata</taxon>
        <taxon>Euteleostomi</taxon>
        <taxon>Amphibia</taxon>
        <taxon>Batrachia</taxon>
        <taxon>Anura</taxon>
        <taxon>Pelobatoidea</taxon>
        <taxon>Pelobatidae</taxon>
        <taxon>Pelobates</taxon>
    </lineage>
</organism>
<dbReference type="PANTHER" id="PTHR16029:SF11">
    <property type="entry name" value="CENTROSOMAL PROTEIN OF 192 KDA"/>
    <property type="match status" value="1"/>
</dbReference>
<dbReference type="GO" id="GO:0071539">
    <property type="term" value="P:protein localization to centrosome"/>
    <property type="evidence" value="ECO:0007669"/>
    <property type="project" value="InterPro"/>
</dbReference>
<dbReference type="Pfam" id="PF22076">
    <property type="entry name" value="Cep192_D6"/>
    <property type="match status" value="1"/>
</dbReference>
<evidence type="ECO:0000256" key="2">
    <source>
        <dbReference type="SAM" id="MobiDB-lite"/>
    </source>
</evidence>
<dbReference type="GO" id="GO:0019901">
    <property type="term" value="F:protein kinase binding"/>
    <property type="evidence" value="ECO:0007669"/>
    <property type="project" value="TreeGrafter"/>
</dbReference>
<dbReference type="InterPro" id="IPR054089">
    <property type="entry name" value="Cep192-like_D3"/>
</dbReference>
<dbReference type="PANTHER" id="PTHR16029">
    <property type="entry name" value="CENTROSOMAL PROTEIN OF 192 KDA"/>
    <property type="match status" value="1"/>
</dbReference>
<gene>
    <name evidence="11" type="ORF">PECUL_23A003721</name>
</gene>
<feature type="region of interest" description="Disordered" evidence="2">
    <location>
        <begin position="1121"/>
        <end position="1174"/>
    </location>
</feature>
<evidence type="ECO:0000256" key="1">
    <source>
        <dbReference type="SAM" id="Coils"/>
    </source>
</evidence>
<dbReference type="Pfam" id="PF22064">
    <property type="entry name" value="Cep192_D2"/>
    <property type="match status" value="1"/>
</dbReference>
<dbReference type="Pfam" id="PF22067">
    <property type="entry name" value="Cep192_D3"/>
    <property type="match status" value="1"/>
</dbReference>
<dbReference type="InterPro" id="IPR013783">
    <property type="entry name" value="Ig-like_fold"/>
</dbReference>
<dbReference type="InterPro" id="IPR054091">
    <property type="entry name" value="Cep192-like_D5"/>
</dbReference>
<feature type="domain" description="Cep192-like" evidence="7">
    <location>
        <begin position="1749"/>
        <end position="1845"/>
    </location>
</feature>
<protein>
    <recommendedName>
        <fullName evidence="13">Centrosomal protein of 192 kDa</fullName>
    </recommendedName>
</protein>
<feature type="domain" description="Cep192-like" evidence="10">
    <location>
        <begin position="2231"/>
        <end position="2331"/>
    </location>
</feature>
<evidence type="ECO:0000259" key="3">
    <source>
        <dbReference type="Pfam" id="PF22060"/>
    </source>
</evidence>
<dbReference type="GO" id="GO:0005814">
    <property type="term" value="C:centriole"/>
    <property type="evidence" value="ECO:0007669"/>
    <property type="project" value="TreeGrafter"/>
</dbReference>
<dbReference type="Proteomes" id="UP001295444">
    <property type="component" value="Chromosome 04"/>
</dbReference>
<dbReference type="InterPro" id="IPR039103">
    <property type="entry name" value="Spd-2/CEP192"/>
</dbReference>
<evidence type="ECO:0000259" key="6">
    <source>
        <dbReference type="Pfam" id="PF22066"/>
    </source>
</evidence>
<dbReference type="InterPro" id="IPR054085">
    <property type="entry name" value="Cep192-like_D1"/>
</dbReference>
<feature type="compositionally biased region" description="Low complexity" evidence="2">
    <location>
        <begin position="1162"/>
        <end position="1174"/>
    </location>
</feature>
<sequence length="2631" mass="289342">MRLDKLLSEFWERLQHCMQLLGCWQPARGVSPTMTESFSKIEDETFPSFLGESINSNISVALENCTLTSNLGLPVAASTVAKTRSGFDRLPDIQASYLGNCKLSPADNSIHFSQSDSDLKGKHVLSSKDEFCPQKTVEGGGPALQNPSNADMEHSSSSENQQLSSDLYKYPHSKQKEPPVTADFSKEIRKPTLEDDFESVSSFLENEKLMSIASLDGSSSDELDDEEFYDDQLEAYFKKLLPPGMQRGIIEGQEIADPRRVSYTTRNSIPTRTVNQESERLQFLEDCEEHFQMLHVRLAATGMDSAPASDDDDDDEVQLELEKAAQLHLQREQFLQSTAMHLVGEQNRLSFRPGLEGGSSEDESSNQRLPSRTGVNAARQSVESNLHLNTDDKFSLGDGSSGSDDEGTALRNSVAQSTELWEADFVTRNVAGAESGKLTQILPTKQLMEDRKEPVGNGDASNESQLNHSQLDVLKQGLIEDGNLLQNSVEGKKLDSFYFENGNISSKYTHDVGVNRLSDPFFSSCQENHGCPDTPAMWKSMQEQPFSWCLGQSGNEGGGCTSQSVVYQNEDGKWVTDLAYYRSFDGEDNVKFSQTGGDLINESNFVAGSDALAMIEEDQQEFEKEHRFIQEEQMDLENTSLNMGDTSWKLPPSNVLLRTSQVNSDMCKEDASYLRLSLGEFFSQRSEALGCLGGGQDVKRPSFGYHIISPEKQEPIVLLKASDTSGNSDYETTIKFFDDTLIPEDLGCLPDDQKIACATFEVRTPEKKLEETSHRKSEHEETIASAEMLKEKSEQETEKKVLSISKIASAIADASCSADPSQLAAIIMELSHKSKTLSVTSDPENPDFSVNWLRTSLEKYAPAIIDMERYLKATEISGRESEMESFVQSMNDFTWDMSPKYKQQVLQDSVGDLTNITDVQKQDLKKPDNSHEVHTSSLQTENVGRKTETKAVCLVASVGHQSKAGGSGSNHTKLKTSMGQTSELPNAKQNFQTSDTKHLTSDKSRTEKEKGKVTKSGIQTVAPIQRKSDTLGNKVKPLRERVKEVSQVTASKQGQTESSSQLTSNIPKSTKVLRSPRRSSSRLSDPDCQQHSNNSEQICKDIHQKHVSFQTSASTKVPIKDTAFSGHDANGMEDDQYTFRPSTSPLIHSSPSQDSLKISDQSSANCSESTVSESSCLSPSLSRLTYISMAENTLQAATNPSTANKSNDTIELSTTIVRASPTPQEMQNNSNMLSWQNKRSLGSDTSPLKLRKDSSPKHYNYTQKEDVFNFQDKSKSVNVKEKIKAGGPTGTPLNYNHEPPVPVDPSFPYPRFTHKSSQALGSTNIIPASGLENYPLIQSATLNGQYVSSLKPAHQDLENMALSVQALLTGQPLSSTAFAQQYLGSMTTVGNTAPQTYQVGPSSLYGTHPGYPSCSIPASHSQNTSSGLLTALPITSHMASKPESATVAGGFPGQSFSTTGLQQWGARVSSGFGQVLVPEELTFPSACCVGIASQSSLNVFNPNDRWMQVHFAIQSIAVNGEKIDTAAYQCLVFKNKTIIGPRSGEEMKFLFLPQRSGLFQCVLSVSSFPVSADTETILRAEAMTSKVLITAVSEYPLIEVDTGKTDGLDFGDLSTGSWKALPLKLINRTHATVPIRLIISANATAWRCFTFSKDPSTLPSEYPLQVDLSKMSSPSVISQVMHATYDGQEPECILTWIVFHAPQSYSTTGPLGPAEEYVARVDVEVDSPGPACVLKSVPLRARAGCARIHAPKDLQSIHLLCNVGSSAKQLLPLKNAGNIAVHLHIKSSNPDSCFSVNPEDLFLVPGEEQIVAVTFSPQYSKLQKSVLKIMVQPSGPQYEVSVIGETESQGNRNPVNPPLLNISDVPPILSNKQFVSWGGVCLGRAVQQKLMLRNTSTNSSQHLRLLIRGQDQDCFQLQNIFGTEERLTSNRELTIRAKEDATIHLMFSPTRVGCMLARLEIKQSGIKSSLPGIKFTIPLSGYGGTSTLILDDVKKLSDSYLVTLNGVSTGRVSHVEFLMKNTGSRAAYVKAVCFSDFQKNVTANPKNFCVKPEKFVLMERSQEIITITCNATEREEMLCQSNTMLIATVCFFCGDEVARQQYRRALLHKPDTVKKIIAENPRLKSIKFDEEFPGEHLMSEVYDLPQRPNDIQLFYANMSKIILSVVGSKMNTNTSENRGQVDLRANVDSSVGSTERNIGNISLDVLPVKGPQGPPLFSSTNQPVQPSASHEQTWSVQPDYLVLTAPTISGIAGTGQIKLTNSSSRLLQFELSWPAHCLTITPQHGNVEPQSHIIILVSPNPSLATKPNLLPWNGQIYVHCDNGQKFVKVQISEESSLDKPTSGAAPKHVPILSSHPKTPVHMAKPLLKAPYAKVEVKNRMLMFPKTASGESSETFLDLENPGDEEIKWLLSSFAPPYVKGIDQSGDVYRANYTAFRCSRVSGVLAAHAKLKVAISFFPRDRGDYAQYWDLECHPVSEPHLKNKVRFQLCGEGVKDGDLSSRYSADLKTDDPVIPRKRCGSEASTLKIQEEVNRGVFAPQELYTFPPTLIGDSSTLKVNLQNNSFSTYMLKFVSPGEPFHMKHSKYSLRAHHYINLPVKFKPSSSGKFDGLLVVQADTGNICIRLVGEALLK</sequence>
<evidence type="ECO:0000259" key="8">
    <source>
        <dbReference type="Pfam" id="PF22073"/>
    </source>
</evidence>
<dbReference type="GO" id="GO:0051298">
    <property type="term" value="P:centrosome duplication"/>
    <property type="evidence" value="ECO:0007669"/>
    <property type="project" value="InterPro"/>
</dbReference>
<evidence type="ECO:0000259" key="7">
    <source>
        <dbReference type="Pfam" id="PF22067"/>
    </source>
</evidence>
<evidence type="ECO:0000259" key="5">
    <source>
        <dbReference type="Pfam" id="PF22065"/>
    </source>
</evidence>
<feature type="domain" description="Cep192-like" evidence="6">
    <location>
        <begin position="2531"/>
        <end position="2629"/>
    </location>
</feature>
<dbReference type="Pfam" id="PF22066">
    <property type="entry name" value="Cep192_D8"/>
    <property type="match status" value="1"/>
</dbReference>
<dbReference type="SUPFAM" id="SSF49354">
    <property type="entry name" value="PapD-like"/>
    <property type="match status" value="1"/>
</dbReference>
<feature type="region of interest" description="Disordered" evidence="2">
    <location>
        <begin position="1237"/>
        <end position="1256"/>
    </location>
</feature>
<feature type="compositionally biased region" description="Basic and acidic residues" evidence="2">
    <location>
        <begin position="995"/>
        <end position="1012"/>
    </location>
</feature>
<feature type="region of interest" description="Disordered" evidence="2">
    <location>
        <begin position="961"/>
        <end position="1094"/>
    </location>
</feature>
<dbReference type="GO" id="GO:0005737">
    <property type="term" value="C:cytoplasm"/>
    <property type="evidence" value="ECO:0007669"/>
    <property type="project" value="TreeGrafter"/>
</dbReference>
<dbReference type="InterPro" id="IPR054090">
    <property type="entry name" value="Cep192_Spd-2-like_dom"/>
</dbReference>
<dbReference type="InterPro" id="IPR054092">
    <property type="entry name" value="Cep192-like_D6"/>
</dbReference>
<accession>A0AAD1W1G3</accession>
<dbReference type="Pfam" id="PF22065">
    <property type="entry name" value="Cep192_D7"/>
    <property type="match status" value="1"/>
</dbReference>